<dbReference type="GO" id="GO:0016324">
    <property type="term" value="C:apical plasma membrane"/>
    <property type="evidence" value="ECO:0007669"/>
    <property type="project" value="TreeGrafter"/>
</dbReference>
<keyword evidence="3 8" id="KW-0812">Transmembrane</keyword>
<evidence type="ECO:0000313" key="10">
    <source>
        <dbReference type="EMBL" id="KAG9261473.1"/>
    </source>
</evidence>
<feature type="transmembrane region" description="Helical" evidence="8">
    <location>
        <begin position="407"/>
        <end position="440"/>
    </location>
</feature>
<feature type="transmembrane region" description="Helical" evidence="8">
    <location>
        <begin position="452"/>
        <end position="478"/>
    </location>
</feature>
<comment type="caution">
    <text evidence="10">The sequence shown here is derived from an EMBL/GenBank/DDBJ whole genome shotgun (WGS) entry which is preliminary data.</text>
</comment>
<evidence type="ECO:0000256" key="3">
    <source>
        <dbReference type="ARBA" id="ARBA00022692"/>
    </source>
</evidence>
<feature type="transmembrane region" description="Helical" evidence="8">
    <location>
        <begin position="146"/>
        <end position="167"/>
    </location>
</feature>
<dbReference type="PANTHER" id="PTHR22730">
    <property type="entry name" value="PROMININ PROM PROTEIN"/>
    <property type="match status" value="1"/>
</dbReference>
<feature type="transmembrane region" description="Helical" evidence="8">
    <location>
        <begin position="793"/>
        <end position="818"/>
    </location>
</feature>
<evidence type="ECO:0000256" key="1">
    <source>
        <dbReference type="ARBA" id="ARBA00004475"/>
    </source>
</evidence>
<dbReference type="Pfam" id="PF05478">
    <property type="entry name" value="Prominin"/>
    <property type="match status" value="1"/>
</dbReference>
<protein>
    <submittedName>
        <fullName evidence="10">Prominin-2-like</fullName>
    </submittedName>
</protein>
<evidence type="ECO:0000313" key="11">
    <source>
        <dbReference type="Proteomes" id="UP000752171"/>
    </source>
</evidence>
<comment type="subcellular location">
    <subcellularLocation>
        <location evidence="1">Cell projection</location>
        <location evidence="1">Microvillus membrane</location>
        <topology evidence="1">Multi-pass membrane protein</topology>
    </subcellularLocation>
</comment>
<evidence type="ECO:0000256" key="6">
    <source>
        <dbReference type="ARBA" id="ARBA00023180"/>
    </source>
</evidence>
<evidence type="ECO:0000256" key="5">
    <source>
        <dbReference type="ARBA" id="ARBA00023136"/>
    </source>
</evidence>
<evidence type="ECO:0000256" key="9">
    <source>
        <dbReference type="SAM" id="SignalP"/>
    </source>
</evidence>
<keyword evidence="5 8" id="KW-0472">Membrane</keyword>
<comment type="similarity">
    <text evidence="2">Belongs to the prominin family.</text>
</comment>
<keyword evidence="4 8" id="KW-1133">Transmembrane helix</keyword>
<keyword evidence="7" id="KW-0175">Coiled coil</keyword>
<sequence>MLHPSSRTVLILPGLTAVSSAALTQCPPDQVDPQYQVNLSHTSADSLPSSAGSLEPLYNFAQTFLQSVQPYGLPLDVASRLLHNEAASSEVLSYEAGYVVCLILAILYVVIIPVGGAVLAWQYFLSRNVTEASEPPSSLPWYQKNVTVITCLSVTVILLLSGVILTFTTNNRMHQNMEPNLSHIRANLGDIQEALSSVPRKVQFIVDQFSYFYQEMTTELTGTGALIGNAILSSLHHNLAMTFRRQDITVQDATGAQRHLQEVMELRRNMQDTYGFLQTELEQMQSRLNNLNISLNTANLDTDANYNLIPSVNAEVQGLGFVPELQAKVQQAKTSIKSIPEVCEDQITPKIKAWLVKLNQTQDGFKNYSKRLPSLSSLSDTISDMRASLDEFKADLQYYDYVRWSVSAIFCILLLIVSLLMLAGLVIGASVVISPTLYPFHLQDQLRLTAVYLLYISIGMMLVFSWLFVIMVFINLLIGGNAHALVCRSISTGEIFQYMDKQDYLFISLDAQDPDVSSTQSPTASTTKGTTALFPNVTNGTSYQVTDHQWKPNISSSKIMEGCATGISLFYTMKIDKIFNMDQFLNASIFLTGFSNSMMSLNINLNDILLKLLNTQATVQRFKYSSYLDQIKYNDFRVLLATPLVKTDLDTFAGELEIAAQSANDTIREKLISEAANARQLATKVRLQDSYRRNMSSSINALENISKNYKTNADNTLLSMSETENALQLEVPHIVQDVSGCMMEKGENLLTQYLDVVRYVIIDQALSCLWLPPSLDNLYTATCRNLIGPWNGFWLSLGWCCAFLIPGVVFSIFAARLWKPALATNKEPFHMPKDIINKSTQDKYLTMDYMTGKRKGEDTMKNNCLVYWTLDDVMKDSNKDFKGKEEKGVTNT</sequence>
<dbReference type="GO" id="GO:0071914">
    <property type="term" value="C:prominosome"/>
    <property type="evidence" value="ECO:0007669"/>
    <property type="project" value="TreeGrafter"/>
</dbReference>
<reference evidence="10 11" key="1">
    <citation type="submission" date="2021-07" db="EMBL/GenBank/DDBJ databases">
        <authorList>
            <person name="Imarazene B."/>
            <person name="Zahm M."/>
            <person name="Klopp C."/>
            <person name="Cabau C."/>
            <person name="Beille S."/>
            <person name="Jouanno E."/>
            <person name="Castinel A."/>
            <person name="Lluch J."/>
            <person name="Gil L."/>
            <person name="Kuchtly C."/>
            <person name="Lopez Roques C."/>
            <person name="Donnadieu C."/>
            <person name="Parrinello H."/>
            <person name="Journot L."/>
            <person name="Du K."/>
            <person name="Schartl M."/>
            <person name="Retaux S."/>
            <person name="Guiguen Y."/>
        </authorList>
    </citation>
    <scope>NUCLEOTIDE SEQUENCE [LARGE SCALE GENOMIC DNA]</scope>
    <source>
        <strain evidence="10">Pach_M1</strain>
        <tissue evidence="10">Testis</tissue>
    </source>
</reference>
<feature type="signal peptide" evidence="9">
    <location>
        <begin position="1"/>
        <end position="21"/>
    </location>
</feature>
<accession>A0A8T2KQ63</accession>
<dbReference type="EMBL" id="JAICCE010000022">
    <property type="protein sequence ID" value="KAG9261473.1"/>
    <property type="molecule type" value="Genomic_DNA"/>
</dbReference>
<evidence type="ECO:0000256" key="2">
    <source>
        <dbReference type="ARBA" id="ARBA00006058"/>
    </source>
</evidence>
<dbReference type="GO" id="GO:0031528">
    <property type="term" value="C:microvillus membrane"/>
    <property type="evidence" value="ECO:0007669"/>
    <property type="project" value="UniProtKB-SubCell"/>
</dbReference>
<dbReference type="AlphaFoldDB" id="A0A8T2KQ63"/>
<dbReference type="GO" id="GO:0009986">
    <property type="term" value="C:cell surface"/>
    <property type="evidence" value="ECO:0007669"/>
    <property type="project" value="TreeGrafter"/>
</dbReference>
<feature type="chain" id="PRO_5035807160" evidence="9">
    <location>
        <begin position="22"/>
        <end position="892"/>
    </location>
</feature>
<proteinExistence type="inferred from homology"/>
<dbReference type="GO" id="GO:0015485">
    <property type="term" value="F:cholesterol binding"/>
    <property type="evidence" value="ECO:0007669"/>
    <property type="project" value="TreeGrafter"/>
</dbReference>
<evidence type="ECO:0000256" key="8">
    <source>
        <dbReference type="SAM" id="Phobius"/>
    </source>
</evidence>
<name>A0A8T2KQ63_ASTMX</name>
<feature type="transmembrane region" description="Helical" evidence="8">
    <location>
        <begin position="96"/>
        <end position="125"/>
    </location>
</feature>
<organism evidence="10 11">
    <name type="scientific">Astyanax mexicanus</name>
    <name type="common">Blind cave fish</name>
    <name type="synonym">Astyanax fasciatus mexicanus</name>
    <dbReference type="NCBI Taxonomy" id="7994"/>
    <lineage>
        <taxon>Eukaryota</taxon>
        <taxon>Metazoa</taxon>
        <taxon>Chordata</taxon>
        <taxon>Craniata</taxon>
        <taxon>Vertebrata</taxon>
        <taxon>Euteleostomi</taxon>
        <taxon>Actinopterygii</taxon>
        <taxon>Neopterygii</taxon>
        <taxon>Teleostei</taxon>
        <taxon>Ostariophysi</taxon>
        <taxon>Characiformes</taxon>
        <taxon>Characoidei</taxon>
        <taxon>Acestrorhamphidae</taxon>
        <taxon>Acestrorhamphinae</taxon>
        <taxon>Astyanax</taxon>
    </lineage>
</organism>
<dbReference type="OrthoDB" id="6229420at2759"/>
<dbReference type="GO" id="GO:0005929">
    <property type="term" value="C:cilium"/>
    <property type="evidence" value="ECO:0007669"/>
    <property type="project" value="TreeGrafter"/>
</dbReference>
<evidence type="ECO:0000256" key="4">
    <source>
        <dbReference type="ARBA" id="ARBA00022989"/>
    </source>
</evidence>
<dbReference type="Proteomes" id="UP000752171">
    <property type="component" value="Unassembled WGS sequence"/>
</dbReference>
<evidence type="ECO:0000256" key="7">
    <source>
        <dbReference type="SAM" id="Coils"/>
    </source>
</evidence>
<dbReference type="InterPro" id="IPR008795">
    <property type="entry name" value="Prominin"/>
</dbReference>
<feature type="coiled-coil region" evidence="7">
    <location>
        <begin position="267"/>
        <end position="301"/>
    </location>
</feature>
<keyword evidence="9" id="KW-0732">Signal</keyword>
<dbReference type="PANTHER" id="PTHR22730:SF6">
    <property type="entry name" value="PROMININ-2"/>
    <property type="match status" value="1"/>
</dbReference>
<keyword evidence="6" id="KW-0325">Glycoprotein</keyword>
<gene>
    <name evidence="10" type="primary">PROM2</name>
    <name evidence="10" type="ORF">AMEX_G25012</name>
</gene>